<dbReference type="InterPro" id="IPR004761">
    <property type="entry name" value="Spore_GerAB"/>
</dbReference>
<dbReference type="PANTHER" id="PTHR34975:SF2">
    <property type="entry name" value="SPORE GERMINATION PROTEIN A2"/>
    <property type="match status" value="1"/>
</dbReference>
<feature type="transmembrane region" description="Helical" evidence="8">
    <location>
        <begin position="118"/>
        <end position="135"/>
    </location>
</feature>
<dbReference type="GO" id="GO:0009847">
    <property type="term" value="P:spore germination"/>
    <property type="evidence" value="ECO:0007669"/>
    <property type="project" value="InterPro"/>
</dbReference>
<evidence type="ECO:0000256" key="4">
    <source>
        <dbReference type="ARBA" id="ARBA00022544"/>
    </source>
</evidence>
<feature type="transmembrane region" description="Helical" evidence="8">
    <location>
        <begin position="12"/>
        <end position="29"/>
    </location>
</feature>
<proteinExistence type="inferred from homology"/>
<evidence type="ECO:0000256" key="8">
    <source>
        <dbReference type="SAM" id="Phobius"/>
    </source>
</evidence>
<gene>
    <name evidence="9" type="ORF">CBW65_16325</name>
</gene>
<keyword evidence="6 8" id="KW-1133">Transmembrane helix</keyword>
<dbReference type="OrthoDB" id="1675410at2"/>
<feature type="transmembrane region" description="Helical" evidence="8">
    <location>
        <begin position="216"/>
        <end position="239"/>
    </location>
</feature>
<feature type="transmembrane region" description="Helical" evidence="8">
    <location>
        <begin position="269"/>
        <end position="294"/>
    </location>
</feature>
<reference evidence="10" key="1">
    <citation type="submission" date="2017-05" db="EMBL/GenBank/DDBJ databases">
        <authorList>
            <person name="Sung H."/>
        </authorList>
    </citation>
    <scope>NUCLEOTIDE SEQUENCE [LARGE SCALE GENOMIC DNA]</scope>
    <source>
        <strain evidence="10">AR23208</strain>
    </source>
</reference>
<evidence type="ECO:0000313" key="9">
    <source>
        <dbReference type="EMBL" id="ARU62353.1"/>
    </source>
</evidence>
<evidence type="ECO:0000256" key="7">
    <source>
        <dbReference type="ARBA" id="ARBA00023136"/>
    </source>
</evidence>
<keyword evidence="3" id="KW-0813">Transport</keyword>
<evidence type="ECO:0000256" key="2">
    <source>
        <dbReference type="ARBA" id="ARBA00007998"/>
    </source>
</evidence>
<dbReference type="Gene3D" id="1.20.1740.10">
    <property type="entry name" value="Amino acid/polyamine transporter I"/>
    <property type="match status" value="1"/>
</dbReference>
<dbReference type="EMBL" id="CP021434">
    <property type="protein sequence ID" value="ARU62353.1"/>
    <property type="molecule type" value="Genomic_DNA"/>
</dbReference>
<keyword evidence="10" id="KW-1185">Reference proteome</keyword>
<protein>
    <submittedName>
        <fullName evidence="9">Uncharacterized protein</fullName>
    </submittedName>
</protein>
<keyword evidence="7 8" id="KW-0472">Membrane</keyword>
<comment type="subcellular location">
    <subcellularLocation>
        <location evidence="1">Membrane</location>
        <topology evidence="1">Multi-pass membrane protein</topology>
    </subcellularLocation>
</comment>
<comment type="similarity">
    <text evidence="2">Belongs to the amino acid-polyamine-organocation (APC) superfamily. Spore germination protein (SGP) (TC 2.A.3.9) family.</text>
</comment>
<dbReference type="AlphaFoldDB" id="A0A1Y0ISK3"/>
<sequence length="372" mass="42007">MIKTGHLGRLELLSLCVLASVADAALIYPQQLVLFGLSAGWMIPLVSMLICLATWAVIGPMLVKAGPKGDLISLSKRYLGPLQLPVLLIIALYLLIDVTALTRGFAEAVITTVLPRSPISFISIPFLLAVLYYAYQGVEGLSRVSWLVMPGTLLSFLGLLLLNANWFSYEYLFPLWGSGPVKIGIGGVLFTSVFLHLLILMVLGTRLRDRRDMVKIGYWSIVLTALMYALITFVFILAFSPDGAMRSPFPMYQLGRLIYIGRFFQRLEALFVFVWVTLALIKTSVSLWMICYLTASAFRMPVYRPLVFPIGLIIYALMFYPPGFAELIEWNNKYILTWGWVIVILLPVLLTYYFRMRQRKEEQRDESTAKTA</sequence>
<feature type="transmembrane region" description="Helical" evidence="8">
    <location>
        <begin position="181"/>
        <end position="204"/>
    </location>
</feature>
<dbReference type="Pfam" id="PF03845">
    <property type="entry name" value="Spore_permease"/>
    <property type="match status" value="1"/>
</dbReference>
<evidence type="ECO:0000313" key="10">
    <source>
        <dbReference type="Proteomes" id="UP000195437"/>
    </source>
</evidence>
<feature type="transmembrane region" description="Helical" evidence="8">
    <location>
        <begin position="41"/>
        <end position="63"/>
    </location>
</feature>
<evidence type="ECO:0000256" key="5">
    <source>
        <dbReference type="ARBA" id="ARBA00022692"/>
    </source>
</evidence>
<feature type="transmembrane region" description="Helical" evidence="8">
    <location>
        <begin position="335"/>
        <end position="354"/>
    </location>
</feature>
<evidence type="ECO:0000256" key="3">
    <source>
        <dbReference type="ARBA" id="ARBA00022448"/>
    </source>
</evidence>
<dbReference type="KEGG" id="tum:CBW65_16325"/>
<feature type="transmembrane region" description="Helical" evidence="8">
    <location>
        <begin position="306"/>
        <end position="323"/>
    </location>
</feature>
<feature type="transmembrane region" description="Helical" evidence="8">
    <location>
        <begin position="147"/>
        <end position="169"/>
    </location>
</feature>
<dbReference type="RefSeq" id="WP_087457715.1">
    <property type="nucleotide sequence ID" value="NZ_CP021434.1"/>
</dbReference>
<accession>A0A1Y0ISK3</accession>
<organism evidence="9 10">
    <name type="scientific">Tumebacillus avium</name>
    <dbReference type="NCBI Taxonomy" id="1903704"/>
    <lineage>
        <taxon>Bacteria</taxon>
        <taxon>Bacillati</taxon>
        <taxon>Bacillota</taxon>
        <taxon>Bacilli</taxon>
        <taxon>Bacillales</taxon>
        <taxon>Alicyclobacillaceae</taxon>
        <taxon>Tumebacillus</taxon>
    </lineage>
</organism>
<evidence type="ECO:0000256" key="1">
    <source>
        <dbReference type="ARBA" id="ARBA00004141"/>
    </source>
</evidence>
<name>A0A1Y0ISK3_9BACL</name>
<keyword evidence="4" id="KW-0309">Germination</keyword>
<dbReference type="NCBIfam" id="TIGR00912">
    <property type="entry name" value="2A0309"/>
    <property type="match status" value="1"/>
</dbReference>
<feature type="transmembrane region" description="Helical" evidence="8">
    <location>
        <begin position="84"/>
        <end position="106"/>
    </location>
</feature>
<keyword evidence="5 8" id="KW-0812">Transmembrane</keyword>
<dbReference type="GO" id="GO:0016020">
    <property type="term" value="C:membrane"/>
    <property type="evidence" value="ECO:0007669"/>
    <property type="project" value="UniProtKB-SubCell"/>
</dbReference>
<dbReference type="PANTHER" id="PTHR34975">
    <property type="entry name" value="SPORE GERMINATION PROTEIN A2"/>
    <property type="match status" value="1"/>
</dbReference>
<evidence type="ECO:0000256" key="6">
    <source>
        <dbReference type="ARBA" id="ARBA00022989"/>
    </source>
</evidence>
<dbReference type="Proteomes" id="UP000195437">
    <property type="component" value="Chromosome"/>
</dbReference>